<organism evidence="3 4">
    <name type="scientific">Rhamnella rubrinervis</name>
    <dbReference type="NCBI Taxonomy" id="2594499"/>
    <lineage>
        <taxon>Eukaryota</taxon>
        <taxon>Viridiplantae</taxon>
        <taxon>Streptophyta</taxon>
        <taxon>Embryophyta</taxon>
        <taxon>Tracheophyta</taxon>
        <taxon>Spermatophyta</taxon>
        <taxon>Magnoliopsida</taxon>
        <taxon>eudicotyledons</taxon>
        <taxon>Gunneridae</taxon>
        <taxon>Pentapetalae</taxon>
        <taxon>rosids</taxon>
        <taxon>fabids</taxon>
        <taxon>Rosales</taxon>
        <taxon>Rhamnaceae</taxon>
        <taxon>rhamnoid group</taxon>
        <taxon>Rhamneae</taxon>
        <taxon>Rhamnella</taxon>
    </lineage>
</organism>
<sequence length="241" mass="26852">MKANLNNARLWKLEQVSAEPLSAAEEGLSKHAVDPSVVDAIKNIKAGKRPTSEPTSRRNTFKSRRMANIFSKSATPSKSTRSTGVGPGQMPTSRVTRSQVDRELAECYQAQVDKDNVERMSLGAINSSLQVAYQAMVTAQQLKNVKEELSSSKKSLQTLEGKCLSQIDKKYQGSKTLLKNKEKEVEGLKKTIQELTVELDEFKKEESENVMLGYSIMRRVVACKFPYCNMIELDQLAAEEA</sequence>
<feature type="region of interest" description="Disordered" evidence="2">
    <location>
        <begin position="43"/>
        <end position="100"/>
    </location>
</feature>
<name>A0A8K0MHD1_9ROSA</name>
<feature type="compositionally biased region" description="Polar residues" evidence="2">
    <location>
        <begin position="70"/>
        <end position="83"/>
    </location>
</feature>
<evidence type="ECO:0000313" key="4">
    <source>
        <dbReference type="Proteomes" id="UP000796880"/>
    </source>
</evidence>
<comment type="caution">
    <text evidence="3">The sequence shown here is derived from an EMBL/GenBank/DDBJ whole genome shotgun (WGS) entry which is preliminary data.</text>
</comment>
<keyword evidence="4" id="KW-1185">Reference proteome</keyword>
<keyword evidence="1" id="KW-0175">Coiled coil</keyword>
<evidence type="ECO:0000313" key="3">
    <source>
        <dbReference type="EMBL" id="KAF3445867.1"/>
    </source>
</evidence>
<gene>
    <name evidence="3" type="ORF">FNV43_RR11044</name>
</gene>
<dbReference type="Proteomes" id="UP000796880">
    <property type="component" value="Unassembled WGS sequence"/>
</dbReference>
<dbReference type="AlphaFoldDB" id="A0A8K0MHD1"/>
<accession>A0A8K0MHD1</accession>
<feature type="coiled-coil region" evidence="1">
    <location>
        <begin position="139"/>
        <end position="205"/>
    </location>
</feature>
<evidence type="ECO:0000256" key="1">
    <source>
        <dbReference type="SAM" id="Coils"/>
    </source>
</evidence>
<evidence type="ECO:0000256" key="2">
    <source>
        <dbReference type="SAM" id="MobiDB-lite"/>
    </source>
</evidence>
<proteinExistence type="predicted"/>
<protein>
    <submittedName>
        <fullName evidence="3">Uncharacterized protein</fullName>
    </submittedName>
</protein>
<dbReference type="EMBL" id="VOIH02000005">
    <property type="protein sequence ID" value="KAF3445867.1"/>
    <property type="molecule type" value="Genomic_DNA"/>
</dbReference>
<reference evidence="3" key="1">
    <citation type="submission" date="2020-03" db="EMBL/GenBank/DDBJ databases">
        <title>A high-quality chromosome-level genome assembly of a woody plant with both climbing and erect habits, Rhamnella rubrinervis.</title>
        <authorList>
            <person name="Lu Z."/>
            <person name="Yang Y."/>
            <person name="Zhu X."/>
            <person name="Sun Y."/>
        </authorList>
    </citation>
    <scope>NUCLEOTIDE SEQUENCE</scope>
    <source>
        <strain evidence="3">BYM</strain>
        <tissue evidence="3">Leaf</tissue>
    </source>
</reference>